<keyword evidence="1" id="KW-0472">Membrane</keyword>
<keyword evidence="1" id="KW-1133">Transmembrane helix</keyword>
<comment type="caution">
    <text evidence="2">The sequence shown here is derived from an EMBL/GenBank/DDBJ whole genome shotgun (WGS) entry which is preliminary data.</text>
</comment>
<keyword evidence="3" id="KW-1185">Reference proteome</keyword>
<evidence type="ECO:0000313" key="3">
    <source>
        <dbReference type="Proteomes" id="UP001314635"/>
    </source>
</evidence>
<dbReference type="Proteomes" id="UP001314635">
    <property type="component" value="Unassembled WGS sequence"/>
</dbReference>
<protein>
    <submittedName>
        <fullName evidence="2">Uncharacterized protein</fullName>
    </submittedName>
</protein>
<organism evidence="2 3">
    <name type="scientific">Bradyrhizobium denitrificans</name>
    <dbReference type="NCBI Taxonomy" id="2734912"/>
    <lineage>
        <taxon>Bacteria</taxon>
        <taxon>Pseudomonadati</taxon>
        <taxon>Pseudomonadota</taxon>
        <taxon>Alphaproteobacteria</taxon>
        <taxon>Hyphomicrobiales</taxon>
        <taxon>Nitrobacteraceae</taxon>
        <taxon>Bradyrhizobium</taxon>
    </lineage>
</organism>
<dbReference type="RefSeq" id="WP_148221396.1">
    <property type="nucleotide sequence ID" value="NZ_JABFDP010000001.1"/>
</dbReference>
<accession>A0ABS5GAY3</accession>
<dbReference type="EMBL" id="JAFCLK010000021">
    <property type="protein sequence ID" value="MBR1138471.1"/>
    <property type="molecule type" value="Genomic_DNA"/>
</dbReference>
<sequence>MIAALNSRFKHVAMALGAAVLSAAFFRHTAHVYAGFSREEIRSAALVMCLAMLIILTAGHTLRKN</sequence>
<reference evidence="3" key="1">
    <citation type="journal article" date="2021" name="ISME J.">
        <title>Evolutionary origin and ecological implication of a unique nif island in free-living Bradyrhizobium lineages.</title>
        <authorList>
            <person name="Tao J."/>
        </authorList>
    </citation>
    <scope>NUCLEOTIDE SEQUENCE [LARGE SCALE GENOMIC DNA]</scope>
    <source>
        <strain evidence="3">SZCCT0094</strain>
    </source>
</reference>
<name>A0ABS5GAY3_9BRAD</name>
<proteinExistence type="predicted"/>
<evidence type="ECO:0000256" key="1">
    <source>
        <dbReference type="SAM" id="Phobius"/>
    </source>
</evidence>
<keyword evidence="1" id="KW-0812">Transmembrane</keyword>
<gene>
    <name evidence="2" type="ORF">JQ619_22125</name>
</gene>
<evidence type="ECO:0000313" key="2">
    <source>
        <dbReference type="EMBL" id="MBR1138471.1"/>
    </source>
</evidence>
<feature type="transmembrane region" description="Helical" evidence="1">
    <location>
        <begin position="44"/>
        <end position="62"/>
    </location>
</feature>